<name>A0A0R0BTK9_9GAMM</name>
<evidence type="ECO:0000259" key="4">
    <source>
        <dbReference type="Pfam" id="PF00535"/>
    </source>
</evidence>
<protein>
    <submittedName>
        <fullName evidence="5">Glycosyl transferase</fullName>
    </submittedName>
</protein>
<dbReference type="Proteomes" id="UP000051254">
    <property type="component" value="Unassembled WGS sequence"/>
</dbReference>
<evidence type="ECO:0000256" key="3">
    <source>
        <dbReference type="ARBA" id="ARBA00022679"/>
    </source>
</evidence>
<comment type="caution">
    <text evidence="5">The sequence shown here is derived from an EMBL/GenBank/DDBJ whole genome shotgun (WGS) entry which is preliminary data.</text>
</comment>
<keyword evidence="6" id="KW-1185">Reference proteome</keyword>
<dbReference type="OrthoDB" id="9179784at2"/>
<dbReference type="Gene3D" id="3.90.550.10">
    <property type="entry name" value="Spore Coat Polysaccharide Biosynthesis Protein SpsA, Chain A"/>
    <property type="match status" value="1"/>
</dbReference>
<accession>A0A0R0BTK9</accession>
<sequence>MAVAPDAGMSTRICVCIANYNGAGLLRDCLDSVFSQQVAAEVEIIVHDDASTDTSLQLLRSEYPSVRLIASDSNVGFCISNNRMAEAATGDYLLLLNNDAALQPGALAALLAEQQRIAAACILTLPQYDWESGVLVDRGCLLDPFYNPVPNLSLDRHDVAYVIGACLWIPRTVWQELGGFPAAFGSIAEDLYLCAAARLRGQAVRCVDASGYRHRQGASFGGNRADGGLRTTYRRRALSERNKTWAMLACTPGWVVWPLLVLHLTLLLAEGAIVSLVQMDARLWQEVYRPIVPSLLVPNAQWKGLRIRLQASRRTTQRRWWRVFILTPRKLTLLWRYGMPTLR</sequence>
<feature type="domain" description="Glycosyltransferase 2-like" evidence="4">
    <location>
        <begin position="14"/>
        <end position="171"/>
    </location>
</feature>
<dbReference type="STRING" id="266128.ABB25_00560"/>
<dbReference type="Pfam" id="PF00535">
    <property type="entry name" value="Glycos_transf_2"/>
    <property type="match status" value="1"/>
</dbReference>
<dbReference type="InterPro" id="IPR001173">
    <property type="entry name" value="Glyco_trans_2-like"/>
</dbReference>
<dbReference type="EMBL" id="LDJH01000002">
    <property type="protein sequence ID" value="KRG60733.1"/>
    <property type="molecule type" value="Genomic_DNA"/>
</dbReference>
<reference evidence="5 6" key="1">
    <citation type="submission" date="2015-05" db="EMBL/GenBank/DDBJ databases">
        <title>Genome sequencing and analysis of members of genus Stenotrophomonas.</title>
        <authorList>
            <person name="Patil P.P."/>
            <person name="Midha S."/>
            <person name="Patil P.B."/>
        </authorList>
    </citation>
    <scope>NUCLEOTIDE SEQUENCE [LARGE SCALE GENOMIC DNA]</scope>
    <source>
        <strain evidence="5 6">DSM 17805</strain>
    </source>
</reference>
<dbReference type="PANTHER" id="PTHR43179">
    <property type="entry name" value="RHAMNOSYLTRANSFERASE WBBL"/>
    <property type="match status" value="1"/>
</dbReference>
<keyword evidence="2" id="KW-0328">Glycosyltransferase</keyword>
<comment type="similarity">
    <text evidence="1">Belongs to the glycosyltransferase 2 family.</text>
</comment>
<keyword evidence="3 5" id="KW-0808">Transferase</keyword>
<evidence type="ECO:0000256" key="1">
    <source>
        <dbReference type="ARBA" id="ARBA00006739"/>
    </source>
</evidence>
<evidence type="ECO:0000256" key="2">
    <source>
        <dbReference type="ARBA" id="ARBA00022676"/>
    </source>
</evidence>
<evidence type="ECO:0000313" key="5">
    <source>
        <dbReference type="EMBL" id="KRG60733.1"/>
    </source>
</evidence>
<organism evidence="5 6">
    <name type="scientific">Stenotrophomonas koreensis</name>
    <dbReference type="NCBI Taxonomy" id="266128"/>
    <lineage>
        <taxon>Bacteria</taxon>
        <taxon>Pseudomonadati</taxon>
        <taxon>Pseudomonadota</taxon>
        <taxon>Gammaproteobacteria</taxon>
        <taxon>Lysobacterales</taxon>
        <taxon>Lysobacteraceae</taxon>
        <taxon>Stenotrophomonas</taxon>
    </lineage>
</organism>
<dbReference type="PANTHER" id="PTHR43179:SF12">
    <property type="entry name" value="GALACTOFURANOSYLTRANSFERASE GLFT2"/>
    <property type="match status" value="1"/>
</dbReference>
<gene>
    <name evidence="5" type="ORF">ABB25_00560</name>
</gene>
<proteinExistence type="inferred from homology"/>
<dbReference type="GO" id="GO:0016757">
    <property type="term" value="F:glycosyltransferase activity"/>
    <property type="evidence" value="ECO:0007669"/>
    <property type="project" value="UniProtKB-KW"/>
</dbReference>
<dbReference type="PATRIC" id="fig|266128.3.peg.1175"/>
<dbReference type="InterPro" id="IPR029044">
    <property type="entry name" value="Nucleotide-diphossugar_trans"/>
</dbReference>
<dbReference type="SUPFAM" id="SSF53448">
    <property type="entry name" value="Nucleotide-diphospho-sugar transferases"/>
    <property type="match status" value="1"/>
</dbReference>
<evidence type="ECO:0000313" key="6">
    <source>
        <dbReference type="Proteomes" id="UP000051254"/>
    </source>
</evidence>
<dbReference type="AlphaFoldDB" id="A0A0R0BTK9"/>